<dbReference type="Pfam" id="PF13304">
    <property type="entry name" value="AAA_21"/>
    <property type="match status" value="1"/>
</dbReference>
<keyword evidence="2" id="KW-0067">ATP-binding</keyword>
<feature type="domain" description="ATPase AAA-type core" evidence="1">
    <location>
        <begin position="321"/>
        <end position="424"/>
    </location>
</feature>
<dbReference type="KEGG" id="spha:D3Y57_11995"/>
<evidence type="ECO:0000313" key="2">
    <source>
        <dbReference type="EMBL" id="AYJ86559.1"/>
    </source>
</evidence>
<protein>
    <submittedName>
        <fullName evidence="2">ATP-binding protein</fullName>
    </submittedName>
</protein>
<name>A0A494TAT6_SPHPE</name>
<accession>A0A494TAT6</accession>
<dbReference type="Proteomes" id="UP000276254">
    <property type="component" value="Chromosome"/>
</dbReference>
<keyword evidence="3" id="KW-1185">Reference proteome</keyword>
<dbReference type="InterPro" id="IPR027417">
    <property type="entry name" value="P-loop_NTPase"/>
</dbReference>
<evidence type="ECO:0000259" key="1">
    <source>
        <dbReference type="Pfam" id="PF13304"/>
    </source>
</evidence>
<dbReference type="GO" id="GO:0005524">
    <property type="term" value="F:ATP binding"/>
    <property type="evidence" value="ECO:0007669"/>
    <property type="project" value="UniProtKB-KW"/>
</dbReference>
<dbReference type="SUPFAM" id="SSF52540">
    <property type="entry name" value="P-loop containing nucleoside triphosphate hydrolases"/>
    <property type="match status" value="1"/>
</dbReference>
<evidence type="ECO:0000313" key="3">
    <source>
        <dbReference type="Proteomes" id="UP000276254"/>
    </source>
</evidence>
<dbReference type="Gene3D" id="3.40.50.300">
    <property type="entry name" value="P-loop containing nucleotide triphosphate hydrolases"/>
    <property type="match status" value="1"/>
</dbReference>
<dbReference type="OrthoDB" id="9789856at2"/>
<dbReference type="AlphaFoldDB" id="A0A494TAT6"/>
<dbReference type="EMBL" id="CP032829">
    <property type="protein sequence ID" value="AYJ86559.1"/>
    <property type="molecule type" value="Genomic_DNA"/>
</dbReference>
<dbReference type="InterPro" id="IPR051396">
    <property type="entry name" value="Bact_Antivir_Def_Nuclease"/>
</dbReference>
<dbReference type="PANTHER" id="PTHR43581">
    <property type="entry name" value="ATP/GTP PHOSPHATASE"/>
    <property type="match status" value="1"/>
</dbReference>
<dbReference type="RefSeq" id="WP_121153184.1">
    <property type="nucleotide sequence ID" value="NZ_CP032829.1"/>
</dbReference>
<dbReference type="InterPro" id="IPR003959">
    <property type="entry name" value="ATPase_AAA_core"/>
</dbReference>
<dbReference type="GO" id="GO:0016887">
    <property type="term" value="F:ATP hydrolysis activity"/>
    <property type="evidence" value="ECO:0007669"/>
    <property type="project" value="InterPro"/>
</dbReference>
<organism evidence="2 3">
    <name type="scientific">Sphingomonas paeninsulae</name>
    <dbReference type="NCBI Taxonomy" id="2319844"/>
    <lineage>
        <taxon>Bacteria</taxon>
        <taxon>Pseudomonadati</taxon>
        <taxon>Pseudomonadota</taxon>
        <taxon>Alphaproteobacteria</taxon>
        <taxon>Sphingomonadales</taxon>
        <taxon>Sphingomonadaceae</taxon>
        <taxon>Sphingomonas</taxon>
    </lineage>
</organism>
<dbReference type="PANTHER" id="PTHR43581:SF2">
    <property type="entry name" value="EXCINUCLEASE ATPASE SUBUNIT"/>
    <property type="match status" value="1"/>
</dbReference>
<sequence>MKFYLRERRGGTPAGTRDVCYLTWNTWDDFGFKTTHEVTAYDEDGLEHDLGATQIMFRGQEAGYVQLDLPTEGLDDKHCSLGNDRNYYLRLMKMPPAPRQAILSGLRDLTFEPDRYQRFKGETALKVSLLRNSSENDVLVVYPRILRGETELTTFAFDYVLEAEDGADPAAPTLSLRFVVVPGKKPPTNLHVLIGRNGVGKTRILAGMADALTDNQAAAFGLAGRFEFDENIDHPSSDFLNLVIVSFSAFDRFDPIAGGSARTEKSLPYYYVGVKRFLDDEKGNPTDKIGVKSTEDLNDDLREALDTIFQDEKRTGRWVRALTTLSSDPGIRDLRASEVAGEDGATARNRVKQQIPHMSSGHKIVLLTITRLIENVSDRSLVLMDEPETHLHPPLLGSFMRALSELLVEINAVAIVASHSPVVLQEVPAKRVWRLLGSGGSLRAERPVEETFAENVSVLTRKVFGLEVEESGFYKLLSDEARHADFEEVDATFGFQIGAEGRALLRALTYKKD</sequence>
<gene>
    <name evidence="2" type="ORF">D3Y57_11995</name>
</gene>
<proteinExistence type="predicted"/>
<keyword evidence="2" id="KW-0547">Nucleotide-binding</keyword>
<reference evidence="2 3" key="1">
    <citation type="submission" date="2018-09" db="EMBL/GenBank/DDBJ databases">
        <title>Sphingomonas peninsula sp. nov., isolated from fildes peninsula, Antarctic soil.</title>
        <authorList>
            <person name="Yingchao G."/>
        </authorList>
    </citation>
    <scope>NUCLEOTIDE SEQUENCE [LARGE SCALE GENOMIC DNA]</scope>
    <source>
        <strain evidence="2 3">YZ-8</strain>
    </source>
</reference>